<feature type="DNA-binding region" description="H-T-H motif" evidence="4">
    <location>
        <begin position="34"/>
        <end position="53"/>
    </location>
</feature>
<dbReference type="SUPFAM" id="SSF48498">
    <property type="entry name" value="Tetracyclin repressor-like, C-terminal domain"/>
    <property type="match status" value="1"/>
</dbReference>
<sequence>MTTARPRRRADAQRSIAAIVAAARAQLAANPDASVEDIARAAGVGRQTLYGHFRTRAELLDATLADALAEGEKTLSGLDLDGDADEALTMLLGSSWALVAESAALLTAAQPVLSAERIRELHTAPAQRLTALVHRGRDQGVIRTDMPVQWQVNLVHYVLHGAAVELRAGRLHAEQIPAVVTATIRSALRPDPA</sequence>
<dbReference type="PANTHER" id="PTHR30055:SF234">
    <property type="entry name" value="HTH-TYPE TRANSCRIPTIONAL REGULATOR BETI"/>
    <property type="match status" value="1"/>
</dbReference>
<keyword evidence="7" id="KW-1185">Reference proteome</keyword>
<dbReference type="PROSITE" id="PS50977">
    <property type="entry name" value="HTH_TETR_2"/>
    <property type="match status" value="1"/>
</dbReference>
<evidence type="ECO:0000313" key="7">
    <source>
        <dbReference type="Proteomes" id="UP001595696"/>
    </source>
</evidence>
<dbReference type="Proteomes" id="UP001595696">
    <property type="component" value="Unassembled WGS sequence"/>
</dbReference>
<accession>A0ABV8DLP8</accession>
<dbReference type="InterPro" id="IPR036271">
    <property type="entry name" value="Tet_transcr_reg_TetR-rel_C_sf"/>
</dbReference>
<dbReference type="Pfam" id="PF00440">
    <property type="entry name" value="TetR_N"/>
    <property type="match status" value="1"/>
</dbReference>
<reference evidence="7" key="1">
    <citation type="journal article" date="2019" name="Int. J. Syst. Evol. Microbiol.">
        <title>The Global Catalogue of Microorganisms (GCM) 10K type strain sequencing project: providing services to taxonomists for standard genome sequencing and annotation.</title>
        <authorList>
            <consortium name="The Broad Institute Genomics Platform"/>
            <consortium name="The Broad Institute Genome Sequencing Center for Infectious Disease"/>
            <person name="Wu L."/>
            <person name="Ma J."/>
        </authorList>
    </citation>
    <scope>NUCLEOTIDE SEQUENCE [LARGE SCALE GENOMIC DNA]</scope>
    <source>
        <strain evidence="7">CGMCC 4.7330</strain>
    </source>
</reference>
<dbReference type="InterPro" id="IPR009057">
    <property type="entry name" value="Homeodomain-like_sf"/>
</dbReference>
<evidence type="ECO:0000256" key="2">
    <source>
        <dbReference type="ARBA" id="ARBA00023125"/>
    </source>
</evidence>
<dbReference type="PANTHER" id="PTHR30055">
    <property type="entry name" value="HTH-TYPE TRANSCRIPTIONAL REGULATOR RUTR"/>
    <property type="match status" value="1"/>
</dbReference>
<feature type="domain" description="HTH tetR-type" evidence="5">
    <location>
        <begin position="13"/>
        <end position="71"/>
    </location>
</feature>
<keyword evidence="3" id="KW-0804">Transcription</keyword>
<keyword evidence="1" id="KW-0805">Transcription regulation</keyword>
<dbReference type="SUPFAM" id="SSF46689">
    <property type="entry name" value="Homeodomain-like"/>
    <property type="match status" value="1"/>
</dbReference>
<evidence type="ECO:0000256" key="1">
    <source>
        <dbReference type="ARBA" id="ARBA00023015"/>
    </source>
</evidence>
<dbReference type="RefSeq" id="WP_378610725.1">
    <property type="nucleotide sequence ID" value="NZ_JBHSAX010000003.1"/>
</dbReference>
<keyword evidence="2 4" id="KW-0238">DNA-binding</keyword>
<dbReference type="InterPro" id="IPR050109">
    <property type="entry name" value="HTH-type_TetR-like_transc_reg"/>
</dbReference>
<dbReference type="EMBL" id="JBHSAX010000003">
    <property type="protein sequence ID" value="MFC3960960.1"/>
    <property type="molecule type" value="Genomic_DNA"/>
</dbReference>
<gene>
    <name evidence="6" type="ORF">ACFO0B_03045</name>
</gene>
<dbReference type="Gene3D" id="1.10.357.10">
    <property type="entry name" value="Tetracycline Repressor, domain 2"/>
    <property type="match status" value="1"/>
</dbReference>
<name>A0ABV8DLP8_9NOCA</name>
<evidence type="ECO:0000259" key="5">
    <source>
        <dbReference type="PROSITE" id="PS50977"/>
    </source>
</evidence>
<proteinExistence type="predicted"/>
<evidence type="ECO:0000256" key="3">
    <source>
        <dbReference type="ARBA" id="ARBA00023163"/>
    </source>
</evidence>
<evidence type="ECO:0000313" key="6">
    <source>
        <dbReference type="EMBL" id="MFC3960960.1"/>
    </source>
</evidence>
<evidence type="ECO:0000256" key="4">
    <source>
        <dbReference type="PROSITE-ProRule" id="PRU00335"/>
    </source>
</evidence>
<comment type="caution">
    <text evidence="6">The sequence shown here is derived from an EMBL/GenBank/DDBJ whole genome shotgun (WGS) entry which is preliminary data.</text>
</comment>
<protein>
    <submittedName>
        <fullName evidence="6">TetR/AcrR family transcriptional regulator</fullName>
    </submittedName>
</protein>
<dbReference type="InterPro" id="IPR001647">
    <property type="entry name" value="HTH_TetR"/>
</dbReference>
<organism evidence="6 7">
    <name type="scientific">Nocardia jiangsuensis</name>
    <dbReference type="NCBI Taxonomy" id="1691563"/>
    <lineage>
        <taxon>Bacteria</taxon>
        <taxon>Bacillati</taxon>
        <taxon>Actinomycetota</taxon>
        <taxon>Actinomycetes</taxon>
        <taxon>Mycobacteriales</taxon>
        <taxon>Nocardiaceae</taxon>
        <taxon>Nocardia</taxon>
    </lineage>
</organism>